<reference evidence="2" key="1">
    <citation type="submission" date="2022-11" db="UniProtKB">
        <authorList>
            <consortium name="WormBaseParasite"/>
        </authorList>
    </citation>
    <scope>IDENTIFICATION</scope>
</reference>
<sequence>MPVNQVVRNTLRSLASIKLLLTHALGVEIFDSVQLPLLYRLGETPLISDGVEEGSDAETSKKIASFEKCILHAILELVFNFKEN</sequence>
<evidence type="ECO:0000313" key="2">
    <source>
        <dbReference type="WBParaSite" id="nRc.2.0.1.t35901-RA"/>
    </source>
</evidence>
<name>A0A915KCU0_ROMCU</name>
<dbReference type="AlphaFoldDB" id="A0A915KCU0"/>
<organism evidence="1 2">
    <name type="scientific">Romanomermis culicivorax</name>
    <name type="common">Nematode worm</name>
    <dbReference type="NCBI Taxonomy" id="13658"/>
    <lineage>
        <taxon>Eukaryota</taxon>
        <taxon>Metazoa</taxon>
        <taxon>Ecdysozoa</taxon>
        <taxon>Nematoda</taxon>
        <taxon>Enoplea</taxon>
        <taxon>Dorylaimia</taxon>
        <taxon>Mermithida</taxon>
        <taxon>Mermithoidea</taxon>
        <taxon>Mermithidae</taxon>
        <taxon>Romanomermis</taxon>
    </lineage>
</organism>
<dbReference type="Proteomes" id="UP000887565">
    <property type="component" value="Unplaced"/>
</dbReference>
<keyword evidence="1" id="KW-1185">Reference proteome</keyword>
<dbReference type="WBParaSite" id="nRc.2.0.1.t35901-RA">
    <property type="protein sequence ID" value="nRc.2.0.1.t35901-RA"/>
    <property type="gene ID" value="nRc.2.0.1.g35901"/>
</dbReference>
<accession>A0A915KCU0</accession>
<evidence type="ECO:0000313" key="1">
    <source>
        <dbReference type="Proteomes" id="UP000887565"/>
    </source>
</evidence>
<protein>
    <submittedName>
        <fullName evidence="2">Uncharacterized protein</fullName>
    </submittedName>
</protein>
<proteinExistence type="predicted"/>